<dbReference type="AlphaFoldDB" id="A0A914VEG6"/>
<keyword evidence="2" id="KW-1185">Reference proteome</keyword>
<feature type="transmembrane region" description="Helical" evidence="1">
    <location>
        <begin position="6"/>
        <end position="30"/>
    </location>
</feature>
<accession>A0A914VEG6</accession>
<evidence type="ECO:0000313" key="2">
    <source>
        <dbReference type="Proteomes" id="UP000887566"/>
    </source>
</evidence>
<reference evidence="3" key="1">
    <citation type="submission" date="2022-11" db="UniProtKB">
        <authorList>
            <consortium name="WormBaseParasite"/>
        </authorList>
    </citation>
    <scope>IDENTIFICATION</scope>
</reference>
<feature type="transmembrane region" description="Helical" evidence="1">
    <location>
        <begin position="111"/>
        <end position="134"/>
    </location>
</feature>
<dbReference type="Proteomes" id="UP000887566">
    <property type="component" value="Unplaced"/>
</dbReference>
<keyword evidence="1" id="KW-1133">Transmembrane helix</keyword>
<protein>
    <submittedName>
        <fullName evidence="3">Uncharacterized protein</fullName>
    </submittedName>
</protein>
<keyword evidence="1" id="KW-0812">Transmembrane</keyword>
<keyword evidence="1" id="KW-0472">Membrane</keyword>
<organism evidence="2 3">
    <name type="scientific">Plectus sambesii</name>
    <dbReference type="NCBI Taxonomy" id="2011161"/>
    <lineage>
        <taxon>Eukaryota</taxon>
        <taxon>Metazoa</taxon>
        <taxon>Ecdysozoa</taxon>
        <taxon>Nematoda</taxon>
        <taxon>Chromadorea</taxon>
        <taxon>Plectida</taxon>
        <taxon>Plectina</taxon>
        <taxon>Plectoidea</taxon>
        <taxon>Plectidae</taxon>
        <taxon>Plectus</taxon>
    </lineage>
</organism>
<evidence type="ECO:0000256" key="1">
    <source>
        <dbReference type="SAM" id="Phobius"/>
    </source>
</evidence>
<sequence length="259" mass="29736">MAYHWGGIAFVFTIIVVCFVVLLVVLYNFWCNDRSAKIAKPTNQVPERPQSLGGARILWLDDPDFPLEQFSRFERSEKKLKSAATIDIDYYNRKHSQKDATMAYNSGEGTVPVFIIVIFIVIACLLWMVCWYFSCKESSSKIVQPSNQVSERPQNPRDGRIIWLDDPDFPLEQVGVEVDEYGTFIGHLLRRGEGNTLVPIYGEQQARHQYQGQPPLQRYSVSLLRQLQQGQPRAPIPPDHDDQLPPSYEECVRMDTNIV</sequence>
<proteinExistence type="predicted"/>
<dbReference type="WBParaSite" id="PSAMB.scaffold1854size27245.g15181.t1">
    <property type="protein sequence ID" value="PSAMB.scaffold1854size27245.g15181.t1"/>
    <property type="gene ID" value="PSAMB.scaffold1854size27245.g15181"/>
</dbReference>
<evidence type="ECO:0000313" key="3">
    <source>
        <dbReference type="WBParaSite" id="PSAMB.scaffold1854size27245.g15181.t1"/>
    </source>
</evidence>
<name>A0A914VEG6_9BILA</name>